<feature type="coiled-coil region" evidence="3">
    <location>
        <begin position="132"/>
        <end position="190"/>
    </location>
</feature>
<protein>
    <submittedName>
        <fullName evidence="7">Protein hob1</fullName>
    </submittedName>
</protein>
<dbReference type="PRINTS" id="PR00452">
    <property type="entry name" value="SH3DOMAIN"/>
</dbReference>
<dbReference type="GO" id="GO:0008289">
    <property type="term" value="F:lipid binding"/>
    <property type="evidence" value="ECO:0007669"/>
    <property type="project" value="TreeGrafter"/>
</dbReference>
<feature type="region of interest" description="Disordered" evidence="4">
    <location>
        <begin position="275"/>
        <end position="444"/>
    </location>
</feature>
<dbReference type="GO" id="GO:0006897">
    <property type="term" value="P:endocytosis"/>
    <property type="evidence" value="ECO:0007669"/>
    <property type="project" value="InterPro"/>
</dbReference>
<name>A0AAN6YC49_9PEZI</name>
<dbReference type="InterPro" id="IPR001452">
    <property type="entry name" value="SH3_domain"/>
</dbReference>
<keyword evidence="8" id="KW-1185">Reference proteome</keyword>
<dbReference type="SUPFAM" id="SSF50044">
    <property type="entry name" value="SH3-domain"/>
    <property type="match status" value="1"/>
</dbReference>
<feature type="compositionally biased region" description="Polar residues" evidence="4">
    <location>
        <begin position="331"/>
        <end position="341"/>
    </location>
</feature>
<dbReference type="GO" id="GO:0043332">
    <property type="term" value="C:mating projection tip"/>
    <property type="evidence" value="ECO:0007669"/>
    <property type="project" value="TreeGrafter"/>
</dbReference>
<dbReference type="Proteomes" id="UP001301769">
    <property type="component" value="Unassembled WGS sequence"/>
</dbReference>
<dbReference type="PANTHER" id="PTHR47174:SF2">
    <property type="entry name" value="SH3 DOMAIN SIGNALLING PROTEIN (AFU_ORTHOLOGUE AFUA_5G07670)"/>
    <property type="match status" value="1"/>
</dbReference>
<dbReference type="GO" id="GO:0031097">
    <property type="term" value="C:medial cortex"/>
    <property type="evidence" value="ECO:0007669"/>
    <property type="project" value="TreeGrafter"/>
</dbReference>
<evidence type="ECO:0000256" key="2">
    <source>
        <dbReference type="PROSITE-ProRule" id="PRU00192"/>
    </source>
</evidence>
<feature type="compositionally biased region" description="Polar residues" evidence="4">
    <location>
        <begin position="388"/>
        <end position="402"/>
    </location>
</feature>
<dbReference type="AlphaFoldDB" id="A0AAN6YC49"/>
<dbReference type="Pfam" id="PF00018">
    <property type="entry name" value="SH3_1"/>
    <property type="match status" value="1"/>
</dbReference>
<comment type="caution">
    <text evidence="7">The sequence shown here is derived from an EMBL/GenBank/DDBJ whole genome shotgun (WGS) entry which is preliminary data.</text>
</comment>
<feature type="compositionally biased region" description="Low complexity" evidence="4">
    <location>
        <begin position="413"/>
        <end position="424"/>
    </location>
</feature>
<dbReference type="SMART" id="SM00326">
    <property type="entry name" value="SH3"/>
    <property type="match status" value="1"/>
</dbReference>
<organism evidence="7 8">
    <name type="scientific">Rhypophila decipiens</name>
    <dbReference type="NCBI Taxonomy" id="261697"/>
    <lineage>
        <taxon>Eukaryota</taxon>
        <taxon>Fungi</taxon>
        <taxon>Dikarya</taxon>
        <taxon>Ascomycota</taxon>
        <taxon>Pezizomycotina</taxon>
        <taxon>Sordariomycetes</taxon>
        <taxon>Sordariomycetidae</taxon>
        <taxon>Sordariales</taxon>
        <taxon>Naviculisporaceae</taxon>
        <taxon>Rhypophila</taxon>
    </lineage>
</organism>
<dbReference type="InterPro" id="IPR027267">
    <property type="entry name" value="AH/BAR_dom_sf"/>
</dbReference>
<dbReference type="GO" id="GO:0030479">
    <property type="term" value="C:actin cortical patch"/>
    <property type="evidence" value="ECO:0007669"/>
    <property type="project" value="TreeGrafter"/>
</dbReference>
<evidence type="ECO:0000313" key="8">
    <source>
        <dbReference type="Proteomes" id="UP001301769"/>
    </source>
</evidence>
<dbReference type="InterPro" id="IPR036028">
    <property type="entry name" value="SH3-like_dom_sf"/>
</dbReference>
<feature type="domain" description="SH3" evidence="5">
    <location>
        <begin position="445"/>
        <end position="504"/>
    </location>
</feature>
<evidence type="ECO:0000256" key="3">
    <source>
        <dbReference type="SAM" id="Coils"/>
    </source>
</evidence>
<dbReference type="InterPro" id="IPR004148">
    <property type="entry name" value="BAR_dom"/>
</dbReference>
<evidence type="ECO:0000256" key="1">
    <source>
        <dbReference type="ARBA" id="ARBA00022443"/>
    </source>
</evidence>
<dbReference type="PROSITE" id="PS50002">
    <property type="entry name" value="SH3"/>
    <property type="match status" value="1"/>
</dbReference>
<dbReference type="PROSITE" id="PS51021">
    <property type="entry name" value="BAR"/>
    <property type="match status" value="1"/>
</dbReference>
<evidence type="ECO:0000259" key="6">
    <source>
        <dbReference type="PROSITE" id="PS51021"/>
    </source>
</evidence>
<evidence type="ECO:0000259" key="5">
    <source>
        <dbReference type="PROSITE" id="PS50002"/>
    </source>
</evidence>
<proteinExistence type="predicted"/>
<accession>A0AAN6YC49</accession>
<dbReference type="PANTHER" id="PTHR47174">
    <property type="entry name" value="BRIDGING INTEGRATOR 3"/>
    <property type="match status" value="1"/>
</dbReference>
<feature type="domain" description="BAR" evidence="6">
    <location>
        <begin position="7"/>
        <end position="241"/>
    </location>
</feature>
<dbReference type="Pfam" id="PF03114">
    <property type="entry name" value="BAR"/>
    <property type="match status" value="1"/>
</dbReference>
<dbReference type="GO" id="GO:0097320">
    <property type="term" value="P:plasma membrane tubulation"/>
    <property type="evidence" value="ECO:0007669"/>
    <property type="project" value="TreeGrafter"/>
</dbReference>
<dbReference type="InterPro" id="IPR046982">
    <property type="entry name" value="BIN3/RVS161-like"/>
</dbReference>
<sequence>MQSMQRQFGKLLNKGPGDNAKVSVLLNDYEDADKVLAQLITNARLWRDAWALLVNSQLQIVTEYEGLYDPIVGATDGHGREAAQTPHMQLERTFKLREVYSELKTELTEEIAMIDSRIIKPATDARDCIAPIRKTIKKRENKRLDYEKIQEKVLKLQRKPGRSPKEDASLAKAEDEMARAADEFNIADEHLRTTLPPIINATFSIVPPLQSTLVVLQNRLLGLYYTSLHGYCEDLGFPSPAPPMSEVIATWSSAFEPAKRDVESISFIARGRSIHQPLNTGNDAQGRKPAIQAPPTNGFRRTPSGLIGSNNNNNGMQPRTLRIPSGGAPTQEPSPQRSPSSYKRPDYLAPTDFTTATALGGAAIDRTVSRSPGRLSPGDGRTGRDYFSGNSRANTMDRSVSPSPHRGVLTPHSSNGNFNGSSSSLVIKKKPPPPPPPKRIQSNKLPEEYVIAQYSFTGQGQGDLSFKEGDRIKIVKKTDTDQDWWTGELNGRKGQFPANYCKPT</sequence>
<dbReference type="SUPFAM" id="SSF103657">
    <property type="entry name" value="BAR/IMD domain-like"/>
    <property type="match status" value="1"/>
</dbReference>
<dbReference type="GO" id="GO:0051666">
    <property type="term" value="P:actin cortical patch localization"/>
    <property type="evidence" value="ECO:0007669"/>
    <property type="project" value="InterPro"/>
</dbReference>
<evidence type="ECO:0000313" key="7">
    <source>
        <dbReference type="EMBL" id="KAK4215880.1"/>
    </source>
</evidence>
<dbReference type="FunFam" id="2.30.30.40:FF:000100">
    <property type="entry name" value="SH3 domain-containing YSC84-like protein 1"/>
    <property type="match status" value="1"/>
</dbReference>
<gene>
    <name evidence="7" type="ORF">QBC37DRAFT_115997</name>
</gene>
<keyword evidence="3" id="KW-0175">Coiled coil</keyword>
<keyword evidence="1 2" id="KW-0728">SH3 domain</keyword>
<reference evidence="7" key="1">
    <citation type="journal article" date="2023" name="Mol. Phylogenet. Evol.">
        <title>Genome-scale phylogeny and comparative genomics of the fungal order Sordariales.</title>
        <authorList>
            <person name="Hensen N."/>
            <person name="Bonometti L."/>
            <person name="Westerberg I."/>
            <person name="Brannstrom I.O."/>
            <person name="Guillou S."/>
            <person name="Cros-Aarteil S."/>
            <person name="Calhoun S."/>
            <person name="Haridas S."/>
            <person name="Kuo A."/>
            <person name="Mondo S."/>
            <person name="Pangilinan J."/>
            <person name="Riley R."/>
            <person name="LaButti K."/>
            <person name="Andreopoulos B."/>
            <person name="Lipzen A."/>
            <person name="Chen C."/>
            <person name="Yan M."/>
            <person name="Daum C."/>
            <person name="Ng V."/>
            <person name="Clum A."/>
            <person name="Steindorff A."/>
            <person name="Ohm R.A."/>
            <person name="Martin F."/>
            <person name="Silar P."/>
            <person name="Natvig D.O."/>
            <person name="Lalanne C."/>
            <person name="Gautier V."/>
            <person name="Ament-Velasquez S.L."/>
            <person name="Kruys A."/>
            <person name="Hutchinson M.I."/>
            <person name="Powell A.J."/>
            <person name="Barry K."/>
            <person name="Miller A.N."/>
            <person name="Grigoriev I.V."/>
            <person name="Debuchy R."/>
            <person name="Gladieux P."/>
            <person name="Hiltunen Thoren M."/>
            <person name="Johannesson H."/>
        </authorList>
    </citation>
    <scope>NUCLEOTIDE SEQUENCE</scope>
    <source>
        <strain evidence="7">PSN293</strain>
    </source>
</reference>
<dbReference type="GO" id="GO:1990528">
    <property type="term" value="C:Rvs161p-Rvs167p complex"/>
    <property type="evidence" value="ECO:0007669"/>
    <property type="project" value="TreeGrafter"/>
</dbReference>
<dbReference type="Gene3D" id="1.20.1270.60">
    <property type="entry name" value="Arfaptin homology (AH) domain/BAR domain"/>
    <property type="match status" value="1"/>
</dbReference>
<evidence type="ECO:0000256" key="4">
    <source>
        <dbReference type="SAM" id="MobiDB-lite"/>
    </source>
</evidence>
<dbReference type="CDD" id="cd07599">
    <property type="entry name" value="BAR_Rvs167p"/>
    <property type="match status" value="1"/>
</dbReference>
<dbReference type="EMBL" id="MU858075">
    <property type="protein sequence ID" value="KAK4215880.1"/>
    <property type="molecule type" value="Genomic_DNA"/>
</dbReference>
<reference evidence="7" key="2">
    <citation type="submission" date="2023-05" db="EMBL/GenBank/DDBJ databases">
        <authorList>
            <consortium name="Lawrence Berkeley National Laboratory"/>
            <person name="Steindorff A."/>
            <person name="Hensen N."/>
            <person name="Bonometti L."/>
            <person name="Westerberg I."/>
            <person name="Brannstrom I.O."/>
            <person name="Guillou S."/>
            <person name="Cros-Aarteil S."/>
            <person name="Calhoun S."/>
            <person name="Haridas S."/>
            <person name="Kuo A."/>
            <person name="Mondo S."/>
            <person name="Pangilinan J."/>
            <person name="Riley R."/>
            <person name="Labutti K."/>
            <person name="Andreopoulos B."/>
            <person name="Lipzen A."/>
            <person name="Chen C."/>
            <person name="Yanf M."/>
            <person name="Daum C."/>
            <person name="Ng V."/>
            <person name="Clum A."/>
            <person name="Ohm R."/>
            <person name="Martin F."/>
            <person name="Silar P."/>
            <person name="Natvig D."/>
            <person name="Lalanne C."/>
            <person name="Gautier V."/>
            <person name="Ament-Velasquez S.L."/>
            <person name="Kruys A."/>
            <person name="Hutchinson M.I."/>
            <person name="Powell A.J."/>
            <person name="Barry K."/>
            <person name="Miller A.N."/>
            <person name="Grigoriev I.V."/>
            <person name="Debuchy R."/>
            <person name="Gladieux P."/>
            <person name="Thoren M.H."/>
            <person name="Johannesson H."/>
        </authorList>
    </citation>
    <scope>NUCLEOTIDE SEQUENCE</scope>
    <source>
        <strain evidence="7">PSN293</strain>
    </source>
</reference>
<dbReference type="Gene3D" id="2.30.30.40">
    <property type="entry name" value="SH3 Domains"/>
    <property type="match status" value="1"/>
</dbReference>